<evidence type="ECO:0000256" key="10">
    <source>
        <dbReference type="RuleBase" id="RU000594"/>
    </source>
</evidence>
<keyword evidence="6 9" id="KW-0378">Hydrolase</keyword>
<evidence type="ECO:0000256" key="2">
    <source>
        <dbReference type="ARBA" id="ARBA00022475"/>
    </source>
</evidence>
<evidence type="ECO:0000256" key="4">
    <source>
        <dbReference type="ARBA" id="ARBA00022692"/>
    </source>
</evidence>
<comment type="function">
    <text evidence="9 10">This protein specifically catalyzes the removal of signal peptides from prolipoproteins.</text>
</comment>
<evidence type="ECO:0000256" key="8">
    <source>
        <dbReference type="ARBA" id="ARBA00023136"/>
    </source>
</evidence>
<feature type="active site" evidence="9">
    <location>
        <position position="119"/>
    </location>
</feature>
<dbReference type="RefSeq" id="WP_183315465.1">
    <property type="nucleotide sequence ID" value="NZ_JACIEN010000001.1"/>
</dbReference>
<feature type="transmembrane region" description="Helical" evidence="9">
    <location>
        <begin position="92"/>
        <end position="109"/>
    </location>
</feature>
<dbReference type="Proteomes" id="UP000577362">
    <property type="component" value="Unassembled WGS sequence"/>
</dbReference>
<keyword evidence="7 9" id="KW-1133">Transmembrane helix</keyword>
<dbReference type="PROSITE" id="PS00855">
    <property type="entry name" value="SPASE_II"/>
    <property type="match status" value="1"/>
</dbReference>
<comment type="caution">
    <text evidence="12">The sequence shown here is derived from an EMBL/GenBank/DDBJ whole genome shotgun (WGS) entry which is preliminary data.</text>
</comment>
<comment type="subcellular location">
    <subcellularLocation>
        <location evidence="9">Cell membrane</location>
        <topology evidence="9">Multi-pass membrane protein</topology>
    </subcellularLocation>
</comment>
<feature type="active site" evidence="9">
    <location>
        <position position="137"/>
    </location>
</feature>
<name>A0A840BQE6_9HYPH</name>
<evidence type="ECO:0000256" key="1">
    <source>
        <dbReference type="ARBA" id="ARBA00006139"/>
    </source>
</evidence>
<dbReference type="Pfam" id="PF01252">
    <property type="entry name" value="Peptidase_A8"/>
    <property type="match status" value="1"/>
</dbReference>
<comment type="caution">
    <text evidence="9">Lacks conserved residue(s) required for the propagation of feature annotation.</text>
</comment>
<evidence type="ECO:0000256" key="11">
    <source>
        <dbReference type="RuleBase" id="RU004181"/>
    </source>
</evidence>
<evidence type="ECO:0000313" key="13">
    <source>
        <dbReference type="Proteomes" id="UP000577362"/>
    </source>
</evidence>
<feature type="transmembrane region" description="Helical" evidence="9">
    <location>
        <begin position="65"/>
        <end position="85"/>
    </location>
</feature>
<dbReference type="EMBL" id="JACIEN010000001">
    <property type="protein sequence ID" value="MBB4015200.1"/>
    <property type="molecule type" value="Genomic_DNA"/>
</dbReference>
<keyword evidence="8 9" id="KW-0472">Membrane</keyword>
<evidence type="ECO:0000256" key="3">
    <source>
        <dbReference type="ARBA" id="ARBA00022670"/>
    </source>
</evidence>
<keyword evidence="4 9" id="KW-0812">Transmembrane</keyword>
<dbReference type="UniPathway" id="UPA00665"/>
<feature type="transmembrane region" description="Helical" evidence="9">
    <location>
        <begin position="129"/>
        <end position="149"/>
    </location>
</feature>
<accession>A0A840BQE6</accession>
<comment type="pathway">
    <text evidence="9">Protein modification; lipoprotein biosynthesis (signal peptide cleavage).</text>
</comment>
<keyword evidence="3 9" id="KW-0645">Protease</keyword>
<dbReference type="GO" id="GO:0005886">
    <property type="term" value="C:plasma membrane"/>
    <property type="evidence" value="ECO:0007669"/>
    <property type="project" value="UniProtKB-SubCell"/>
</dbReference>
<dbReference type="InterPro" id="IPR001872">
    <property type="entry name" value="Peptidase_A8"/>
</dbReference>
<keyword evidence="13" id="KW-1185">Reference proteome</keyword>
<dbReference type="NCBIfam" id="TIGR00077">
    <property type="entry name" value="lspA"/>
    <property type="match status" value="1"/>
</dbReference>
<dbReference type="AlphaFoldDB" id="A0A840BQE6"/>
<gene>
    <name evidence="9" type="primary">lspA</name>
    <name evidence="12" type="ORF">GGR16_000206</name>
</gene>
<comment type="similarity">
    <text evidence="1 9 11">Belongs to the peptidase A8 family.</text>
</comment>
<dbReference type="PANTHER" id="PTHR33695:SF1">
    <property type="entry name" value="LIPOPROTEIN SIGNAL PEPTIDASE"/>
    <property type="match status" value="1"/>
</dbReference>
<comment type="catalytic activity">
    <reaction evidence="9 10">
        <text>Release of signal peptides from bacterial membrane prolipoproteins. Hydrolyzes -Xaa-Yaa-Zaa-|-(S,diacylglyceryl)Cys-, in which Xaa is hydrophobic (preferably Leu), and Yaa (Ala or Ser) and Zaa (Gly or Ala) have small, neutral side chains.</text>
        <dbReference type="EC" id="3.4.23.36"/>
    </reaction>
</comment>
<evidence type="ECO:0000256" key="6">
    <source>
        <dbReference type="ARBA" id="ARBA00022801"/>
    </source>
</evidence>
<evidence type="ECO:0000256" key="5">
    <source>
        <dbReference type="ARBA" id="ARBA00022750"/>
    </source>
</evidence>
<sequence length="164" mass="17786">MTPARLGFLIALITLALDQATKLWLYFVAEITTWTEPVVLAPFVSLTLVWNRGISYGLLQQSSEAGRWALIVVSFVAAIGLSVWLTRGVHRAVAIGLGLLIGGAVGNAIDRLIYGAVLDFVHLHAGSFSWYVFNVADAAIVAGVILLLYDSFFLERRRSAAPRG</sequence>
<protein>
    <recommendedName>
        <fullName evidence="9">Lipoprotein signal peptidase</fullName>
        <ecNumber evidence="9">3.4.23.36</ecNumber>
    </recommendedName>
    <alternativeName>
        <fullName evidence="9">Prolipoprotein signal peptidase</fullName>
    </alternativeName>
    <alternativeName>
        <fullName evidence="9">Signal peptidase II</fullName>
        <shortName evidence="9">SPase II</shortName>
    </alternativeName>
</protein>
<dbReference type="PRINTS" id="PR00781">
    <property type="entry name" value="LIPOSIGPTASE"/>
</dbReference>
<dbReference type="GO" id="GO:0004190">
    <property type="term" value="F:aspartic-type endopeptidase activity"/>
    <property type="evidence" value="ECO:0007669"/>
    <property type="project" value="UniProtKB-UniRule"/>
</dbReference>
<proteinExistence type="inferred from homology"/>
<evidence type="ECO:0000256" key="7">
    <source>
        <dbReference type="ARBA" id="ARBA00022989"/>
    </source>
</evidence>
<evidence type="ECO:0000313" key="12">
    <source>
        <dbReference type="EMBL" id="MBB4015200.1"/>
    </source>
</evidence>
<dbReference type="HAMAP" id="MF_00161">
    <property type="entry name" value="LspA"/>
    <property type="match status" value="1"/>
</dbReference>
<evidence type="ECO:0000256" key="9">
    <source>
        <dbReference type="HAMAP-Rule" id="MF_00161"/>
    </source>
</evidence>
<organism evidence="12 13">
    <name type="scientific">Chelatococcus caeni</name>
    <dbReference type="NCBI Taxonomy" id="1348468"/>
    <lineage>
        <taxon>Bacteria</taxon>
        <taxon>Pseudomonadati</taxon>
        <taxon>Pseudomonadota</taxon>
        <taxon>Alphaproteobacteria</taxon>
        <taxon>Hyphomicrobiales</taxon>
        <taxon>Chelatococcaceae</taxon>
        <taxon>Chelatococcus</taxon>
    </lineage>
</organism>
<reference evidence="12 13" key="1">
    <citation type="submission" date="2020-08" db="EMBL/GenBank/DDBJ databases">
        <title>Genomic Encyclopedia of Type Strains, Phase IV (KMG-IV): sequencing the most valuable type-strain genomes for metagenomic binning, comparative biology and taxonomic classification.</title>
        <authorList>
            <person name="Goeker M."/>
        </authorList>
    </citation>
    <scope>NUCLEOTIDE SEQUENCE [LARGE SCALE GENOMIC DNA]</scope>
    <source>
        <strain evidence="12 13">DSM 103737</strain>
    </source>
</reference>
<keyword evidence="2 9" id="KW-1003">Cell membrane</keyword>
<dbReference type="GO" id="GO:0006508">
    <property type="term" value="P:proteolysis"/>
    <property type="evidence" value="ECO:0007669"/>
    <property type="project" value="UniProtKB-KW"/>
</dbReference>
<dbReference type="PANTHER" id="PTHR33695">
    <property type="entry name" value="LIPOPROTEIN SIGNAL PEPTIDASE"/>
    <property type="match status" value="1"/>
</dbReference>
<dbReference type="EC" id="3.4.23.36" evidence="9"/>
<keyword evidence="5 9" id="KW-0064">Aspartyl protease</keyword>